<accession>A0AAN6FC16</accession>
<evidence type="ECO:0000313" key="2">
    <source>
        <dbReference type="Proteomes" id="UP001168146"/>
    </source>
</evidence>
<gene>
    <name evidence="1" type="ORF">LTR82_014655</name>
</gene>
<organism evidence="1 2">
    <name type="scientific">Friedmanniomyces endolithicus</name>
    <dbReference type="NCBI Taxonomy" id="329885"/>
    <lineage>
        <taxon>Eukaryota</taxon>
        <taxon>Fungi</taxon>
        <taxon>Dikarya</taxon>
        <taxon>Ascomycota</taxon>
        <taxon>Pezizomycotina</taxon>
        <taxon>Dothideomycetes</taxon>
        <taxon>Dothideomycetidae</taxon>
        <taxon>Mycosphaerellales</taxon>
        <taxon>Teratosphaeriaceae</taxon>
        <taxon>Friedmanniomyces</taxon>
    </lineage>
</organism>
<dbReference type="AlphaFoldDB" id="A0AAN6FC16"/>
<reference evidence="1" key="1">
    <citation type="submission" date="2021-12" db="EMBL/GenBank/DDBJ databases">
        <title>Black yeast isolated from Biological Soil Crust.</title>
        <authorList>
            <person name="Kurbessoian T."/>
        </authorList>
    </citation>
    <scope>NUCLEOTIDE SEQUENCE</scope>
    <source>
        <strain evidence="1">CCFEE 5208</strain>
    </source>
</reference>
<sequence length="185" mass="21122">MSHAVSSLLFVHCVAPSKANISLISSNTHTSRTESPNMPSSSTHNTSFEREIQILFRQTNLRLYHAGEHQANMILLGHYADLLDMDPRDLFVAHVRPQRDMRKQSASEWAEEAASWEAFVVIVTGSRRKDDITEATEYLRRVAMALERVGRVGEVEKWLRLSEDLSQYYRIDDEEAGYRTPTRGG</sequence>
<protein>
    <submittedName>
        <fullName evidence="1">Uncharacterized protein</fullName>
    </submittedName>
</protein>
<comment type="caution">
    <text evidence="1">The sequence shown here is derived from an EMBL/GenBank/DDBJ whole genome shotgun (WGS) entry which is preliminary data.</text>
</comment>
<proteinExistence type="predicted"/>
<dbReference type="Proteomes" id="UP001168146">
    <property type="component" value="Unassembled WGS sequence"/>
</dbReference>
<evidence type="ECO:0000313" key="1">
    <source>
        <dbReference type="EMBL" id="KAK0310769.1"/>
    </source>
</evidence>
<name>A0AAN6FC16_9PEZI</name>
<dbReference type="EMBL" id="JASUXU010000074">
    <property type="protein sequence ID" value="KAK0310769.1"/>
    <property type="molecule type" value="Genomic_DNA"/>
</dbReference>